<name>A0A7S6VYF1_9GAMM</name>
<dbReference type="GO" id="GO:0004386">
    <property type="term" value="F:helicase activity"/>
    <property type="evidence" value="ECO:0007669"/>
    <property type="project" value="UniProtKB-KW"/>
</dbReference>
<feature type="region of interest" description="Disordered" evidence="5">
    <location>
        <begin position="98"/>
        <end position="124"/>
    </location>
</feature>
<keyword evidence="2 9" id="KW-0347">Helicase</keyword>
<dbReference type="Gene3D" id="3.40.50.300">
    <property type="entry name" value="P-loop containing nucleotide triphosphate hydrolases"/>
    <property type="match status" value="1"/>
</dbReference>
<evidence type="ECO:0000256" key="2">
    <source>
        <dbReference type="ARBA" id="ARBA00022806"/>
    </source>
</evidence>
<reference evidence="9 10" key="1">
    <citation type="submission" date="2020-02" db="EMBL/GenBank/DDBJ databases">
        <title>Tigecycline-resistant Acinetobacter species from pigs and migratory birds.</title>
        <authorList>
            <person name="Chen C."/>
            <person name="Sun J."/>
            <person name="Liao X.-P."/>
            <person name="Liu Y.-H."/>
        </authorList>
    </citation>
    <scope>NUCLEOTIDE SEQUENCE [LARGE SCALE GENOMIC DNA]</scope>
    <source>
        <strain evidence="9 10">YH12207_T</strain>
    </source>
</reference>
<dbReference type="Pfam" id="PF00271">
    <property type="entry name" value="Helicase_C"/>
    <property type="match status" value="1"/>
</dbReference>
<proteinExistence type="predicted"/>
<dbReference type="InterPro" id="IPR027417">
    <property type="entry name" value="P-loop_NTPase"/>
</dbReference>
<feature type="domain" description="SWIM-type" evidence="6">
    <location>
        <begin position="54"/>
        <end position="89"/>
    </location>
</feature>
<keyword evidence="3" id="KW-0479">Metal-binding</keyword>
<dbReference type="InterPro" id="IPR038718">
    <property type="entry name" value="SNF2-like_sf"/>
</dbReference>
<gene>
    <name evidence="9" type="ORF">G0028_15440</name>
</gene>
<dbReference type="InterPro" id="IPR014001">
    <property type="entry name" value="Helicase_ATP-bd"/>
</dbReference>
<evidence type="ECO:0000256" key="4">
    <source>
        <dbReference type="SAM" id="Coils"/>
    </source>
</evidence>
<keyword evidence="2 9" id="KW-0547">Nucleotide-binding</keyword>
<dbReference type="InterPro" id="IPR049730">
    <property type="entry name" value="SNF2/RAD54-like_C"/>
</dbReference>
<keyword evidence="1" id="KW-0378">Hydrolase</keyword>
<evidence type="ECO:0000313" key="10">
    <source>
        <dbReference type="Proteomes" id="UP000593966"/>
    </source>
</evidence>
<evidence type="ECO:0000256" key="5">
    <source>
        <dbReference type="SAM" id="MobiDB-lite"/>
    </source>
</evidence>
<dbReference type="PANTHER" id="PTHR10799">
    <property type="entry name" value="SNF2/RAD54 HELICASE FAMILY"/>
    <property type="match status" value="1"/>
</dbReference>
<dbReference type="Gene3D" id="3.40.50.10810">
    <property type="entry name" value="Tandem AAA-ATPase domain"/>
    <property type="match status" value="1"/>
</dbReference>
<keyword evidence="3" id="KW-0862">Zinc</keyword>
<protein>
    <submittedName>
        <fullName evidence="9">DEAD/DEAH box helicase</fullName>
    </submittedName>
</protein>
<dbReference type="EMBL" id="CP048659">
    <property type="protein sequence ID" value="QOW47163.1"/>
    <property type="molecule type" value="Genomic_DNA"/>
</dbReference>
<dbReference type="InterPro" id="IPR001650">
    <property type="entry name" value="Helicase_C-like"/>
</dbReference>
<dbReference type="GO" id="GO:0016787">
    <property type="term" value="F:hydrolase activity"/>
    <property type="evidence" value="ECO:0007669"/>
    <property type="project" value="UniProtKB-KW"/>
</dbReference>
<dbReference type="PROSITE" id="PS51192">
    <property type="entry name" value="HELICASE_ATP_BIND_1"/>
    <property type="match status" value="1"/>
</dbReference>
<dbReference type="SMART" id="SM00487">
    <property type="entry name" value="DEXDc"/>
    <property type="match status" value="1"/>
</dbReference>
<dbReference type="AlphaFoldDB" id="A0A7S6VYF1"/>
<dbReference type="CDD" id="cd18793">
    <property type="entry name" value="SF2_C_SNF"/>
    <property type="match status" value="1"/>
</dbReference>
<accession>A0A7S6VYF1</accession>
<dbReference type="Proteomes" id="UP000593966">
    <property type="component" value="Chromosome"/>
</dbReference>
<dbReference type="RefSeq" id="WP_180045616.1">
    <property type="nucleotide sequence ID" value="NZ_CP048659.1"/>
</dbReference>
<keyword evidence="10" id="KW-1185">Reference proteome</keyword>
<feature type="coiled-coil region" evidence="4">
    <location>
        <begin position="426"/>
        <end position="453"/>
    </location>
</feature>
<evidence type="ECO:0000256" key="1">
    <source>
        <dbReference type="ARBA" id="ARBA00022801"/>
    </source>
</evidence>
<sequence length="1129" mass="130975">MITLSQFLSRFSTVTLQRSLNYVKKIDVANLETHLDNNRLDIEAQIEGNDWYDTFIRVDLNKSSIIDNECSCPVGFNCKHAAALAHYYYNHQHEKPFKKRSDYHPHQSHKNTATHSVHHQSNHATHDTAKAWLEQFRQQLALEKSTQILKHHQLIYIFEPKKNSKKLQLTVNKARRIKDGSISRTEHYTSYDNVPNGRLKVSNEDKNIFNHLYFFAKLNFNHANIYNYPPTWDISGIYQEQLKMVIQKGVCYHLNTLNSALTWSDELYQLEFNWHAQPAQKTEKLKAQFFDQSHQKLDAEHNQQIYIIHSHPLSYLDAVKNQVGVLESSYSSEMIEELINMPQLPADLLAEFEQVIQPYSAFGDLPQTQFSQNLETIQGQPIPIIRFGGFPQYHRLSDMYHYAIAEIEFEYPSGRIKAGVTEEYVIQILNEKAVKQQRDLKFEKQQVESLKKLIPSFQWLAQINKNKRPAFDTMTENSIICADPKDWIHHLIPANKIEQLGWKVEHTPDSLFQLLATQNFQLNLVESTKKQNWFEVGATVQDLEGNTYDVIQLLAHLVAKMPTMLDPEFIEELEDDGYFIVNLGDQKPQLTLKVQEIKPIFIYLKEILQHPDSAGFDRYDAAQLIDLKHTLGMPWQSSEPLYQFAHKLNQCYQQQIATPQGFRGELRPYQQQGLGWLQFLRETHHGGILADDMGLGKTAQTLAHLLIEKQAGRLDERPALIIAPTSLMQNWRKEAEKFAPELKVLILQGQNRLEHFENIPHADLILSTYPLLVRDEEYILKYQYHILILDEAQNIKNPRAKAAQVVRQIQAQHRLCLTGTPIENHLGELWSLFHFLMPGFLYTQDVFNKKYRTPIEKEGDTMIKNRLVARIKPFMLRRLKTDVAQELPEKTTIEVNIDMNEQQSKLYEAVRATMQKDIRELIAARGFKRSQIQILSALLKLRQICCHPHLLQLDYLKDDNIQSAKLDQLIEMLTNMVEEGRKILVFSQFTSMLQLIENQLNTLKIKHTKLTGKTKKRDEVITAFQSGDIPVFLISLKAGGVGLNLTAADTVIHYDPWWNPAAEDQASDRAWRIGQDKPVFVYKLITNQSIEEKILALQKNKAQLTQSILSTDYEHEVKLTEEDVMKLLE</sequence>
<dbReference type="CDD" id="cd18012">
    <property type="entry name" value="DEXQc_arch_SWI2_SNF2"/>
    <property type="match status" value="1"/>
</dbReference>
<dbReference type="Pfam" id="PF00176">
    <property type="entry name" value="SNF2-rel_dom"/>
    <property type="match status" value="1"/>
</dbReference>
<evidence type="ECO:0000259" key="6">
    <source>
        <dbReference type="PROSITE" id="PS50966"/>
    </source>
</evidence>
<dbReference type="Pfam" id="PF04434">
    <property type="entry name" value="SWIM"/>
    <property type="match status" value="1"/>
</dbReference>
<evidence type="ECO:0000313" key="9">
    <source>
        <dbReference type="EMBL" id="QOW47163.1"/>
    </source>
</evidence>
<feature type="domain" description="Helicase ATP-binding" evidence="7">
    <location>
        <begin position="678"/>
        <end position="839"/>
    </location>
</feature>
<dbReference type="InterPro" id="IPR000330">
    <property type="entry name" value="SNF2_N"/>
</dbReference>
<dbReference type="GO" id="GO:0005524">
    <property type="term" value="F:ATP binding"/>
    <property type="evidence" value="ECO:0007669"/>
    <property type="project" value="InterPro"/>
</dbReference>
<evidence type="ECO:0000259" key="8">
    <source>
        <dbReference type="PROSITE" id="PS51194"/>
    </source>
</evidence>
<keyword evidence="4" id="KW-0175">Coiled coil</keyword>
<keyword evidence="3" id="KW-0863">Zinc-finger</keyword>
<keyword evidence="2 9" id="KW-0067">ATP-binding</keyword>
<dbReference type="SUPFAM" id="SSF52540">
    <property type="entry name" value="P-loop containing nucleoside triphosphate hydrolases"/>
    <property type="match status" value="2"/>
</dbReference>
<feature type="domain" description="Helicase C-terminal" evidence="8">
    <location>
        <begin position="965"/>
        <end position="1125"/>
    </location>
</feature>
<dbReference type="InterPro" id="IPR007527">
    <property type="entry name" value="Znf_SWIM"/>
</dbReference>
<dbReference type="PROSITE" id="PS50966">
    <property type="entry name" value="ZF_SWIM"/>
    <property type="match status" value="1"/>
</dbReference>
<organism evidence="9 10">
    <name type="scientific">Acinetobacter piscicola</name>
    <dbReference type="NCBI Taxonomy" id="2006115"/>
    <lineage>
        <taxon>Bacteria</taxon>
        <taxon>Pseudomonadati</taxon>
        <taxon>Pseudomonadota</taxon>
        <taxon>Gammaproteobacteria</taxon>
        <taxon>Moraxellales</taxon>
        <taxon>Moraxellaceae</taxon>
        <taxon>Acinetobacter</taxon>
    </lineage>
</organism>
<evidence type="ECO:0000259" key="7">
    <source>
        <dbReference type="PROSITE" id="PS51192"/>
    </source>
</evidence>
<evidence type="ECO:0000256" key="3">
    <source>
        <dbReference type="PROSITE-ProRule" id="PRU00325"/>
    </source>
</evidence>
<dbReference type="SMART" id="SM00490">
    <property type="entry name" value="HELICc"/>
    <property type="match status" value="1"/>
</dbReference>
<dbReference type="GO" id="GO:0008270">
    <property type="term" value="F:zinc ion binding"/>
    <property type="evidence" value="ECO:0007669"/>
    <property type="project" value="UniProtKB-KW"/>
</dbReference>
<dbReference type="PROSITE" id="PS51194">
    <property type="entry name" value="HELICASE_CTER"/>
    <property type="match status" value="1"/>
</dbReference>